<dbReference type="Proteomes" id="UP001527925">
    <property type="component" value="Unassembled WGS sequence"/>
</dbReference>
<feature type="region of interest" description="Disordered" evidence="1">
    <location>
        <begin position="340"/>
        <end position="359"/>
    </location>
</feature>
<protein>
    <submittedName>
        <fullName evidence="2">Uncharacterized protein</fullName>
    </submittedName>
</protein>
<feature type="compositionally biased region" description="Low complexity" evidence="1">
    <location>
        <begin position="287"/>
        <end position="307"/>
    </location>
</feature>
<accession>A0ABR4NKN0</accession>
<feature type="region of interest" description="Disordered" evidence="1">
    <location>
        <begin position="276"/>
        <end position="307"/>
    </location>
</feature>
<keyword evidence="3" id="KW-1185">Reference proteome</keyword>
<gene>
    <name evidence="2" type="ORF">HK105_200159</name>
</gene>
<evidence type="ECO:0000256" key="1">
    <source>
        <dbReference type="SAM" id="MobiDB-lite"/>
    </source>
</evidence>
<dbReference type="EMBL" id="JADGIZ020000001">
    <property type="protein sequence ID" value="KAL2920093.1"/>
    <property type="molecule type" value="Genomic_DNA"/>
</dbReference>
<comment type="caution">
    <text evidence="2">The sequence shown here is derived from an EMBL/GenBank/DDBJ whole genome shotgun (WGS) entry which is preliminary data.</text>
</comment>
<sequence length="382" mass="39616">MVEVQEPDHAFVITQPGHQMRSGASVDTTIRLRPVVTVAPPPPPLLLLRLARLPLLALALACCATAAAALSTLQLYTVYDPSSPYQTVGEYVGPATLPGPVSNSTTAAAGNGTEPLRCDPDPLGGSAFTVLAGDQANATHTHCTGVNCTISCVSTQIVSDGRAGLADVVRYKVLADKLLNVSEVQLLRPLSPIAATASRLFFVHRYTDANCTTSQFHDLVYIYDKCGKLRDGVFAKTVFEGIGPGGKTTTQFYQAPTCTGTSFGFYTYVGRPADEKGSPVQPGIGNTPTGAGSGPAASGTGPVGSAGMPSGLDNTVSVCVQSGSINIRTSISFVLALAEDPAPSPSPSPTPIPAAARQRNTAMRTTAPWHLACIAAILVLYF</sequence>
<proteinExistence type="predicted"/>
<reference evidence="2 3" key="1">
    <citation type="submission" date="2023-09" db="EMBL/GenBank/DDBJ databases">
        <title>Pangenome analysis of Batrachochytrium dendrobatidis and related Chytrids.</title>
        <authorList>
            <person name="Yacoub M.N."/>
            <person name="Stajich J.E."/>
            <person name="James T.Y."/>
        </authorList>
    </citation>
    <scope>NUCLEOTIDE SEQUENCE [LARGE SCALE GENOMIC DNA]</scope>
    <source>
        <strain evidence="2 3">JEL0888</strain>
    </source>
</reference>
<organism evidence="2 3">
    <name type="scientific">Polyrhizophydium stewartii</name>
    <dbReference type="NCBI Taxonomy" id="2732419"/>
    <lineage>
        <taxon>Eukaryota</taxon>
        <taxon>Fungi</taxon>
        <taxon>Fungi incertae sedis</taxon>
        <taxon>Chytridiomycota</taxon>
        <taxon>Chytridiomycota incertae sedis</taxon>
        <taxon>Chytridiomycetes</taxon>
        <taxon>Rhizophydiales</taxon>
        <taxon>Rhizophydiales incertae sedis</taxon>
        <taxon>Polyrhizophydium</taxon>
    </lineage>
</organism>
<evidence type="ECO:0000313" key="2">
    <source>
        <dbReference type="EMBL" id="KAL2920093.1"/>
    </source>
</evidence>
<name>A0ABR4NKN0_9FUNG</name>
<evidence type="ECO:0000313" key="3">
    <source>
        <dbReference type="Proteomes" id="UP001527925"/>
    </source>
</evidence>
<feature type="compositionally biased region" description="Pro residues" evidence="1">
    <location>
        <begin position="342"/>
        <end position="352"/>
    </location>
</feature>